<sequence>MKCPYCKIHYMDDDRECPMCGTPNPERWSGKQRVNKKYKQSSKASDDRKYSAVRHKETHATAKPVESADLKGKTHRSDKKSSAKIGAVASVAVVIISLIPTVISAVGDVVNDLDFTSSPFVEAEPDIPDNAPAIEEASPEYQVPASAYDTVQGEWVGLDEGGYLYLDLDTMDYSYAPDDQSEVEYGYAFIYEMDTFDNDDGTTQYDYQVDLYPNWDDYGYSMYLSASDSADSLLVTMTFDDQGYTDTDTMLLWARPGAQDI</sequence>
<feature type="compositionally biased region" description="Basic and acidic residues" evidence="1">
    <location>
        <begin position="44"/>
        <end position="72"/>
    </location>
</feature>
<reference evidence="4" key="1">
    <citation type="submission" date="2017-04" db="EMBL/GenBank/DDBJ databases">
        <title>Function of individual gut microbiota members based on whole genome sequencing of pure cultures obtained from chicken caecum.</title>
        <authorList>
            <person name="Medvecky M."/>
            <person name="Cejkova D."/>
            <person name="Polansky O."/>
            <person name="Karasova D."/>
            <person name="Kubasova T."/>
            <person name="Cizek A."/>
            <person name="Rychlik I."/>
        </authorList>
    </citation>
    <scope>NUCLEOTIDE SEQUENCE [LARGE SCALE GENOMIC DNA]</scope>
    <source>
        <strain evidence="4">An180</strain>
    </source>
</reference>
<evidence type="ECO:0000313" key="3">
    <source>
        <dbReference type="EMBL" id="OUP53360.1"/>
    </source>
</evidence>
<comment type="caution">
    <text evidence="3">The sequence shown here is derived from an EMBL/GenBank/DDBJ whole genome shotgun (WGS) entry which is preliminary data.</text>
</comment>
<keyword evidence="2" id="KW-1133">Transmembrane helix</keyword>
<name>A0A1Y4LBX9_9FIRM</name>
<dbReference type="AlphaFoldDB" id="A0A1Y4LBX9"/>
<dbReference type="Proteomes" id="UP000195897">
    <property type="component" value="Unassembled WGS sequence"/>
</dbReference>
<protein>
    <recommendedName>
        <fullName evidence="5">Zinc ribbon domain-containing protein</fullName>
    </recommendedName>
</protein>
<gene>
    <name evidence="3" type="ORF">B5F17_04975</name>
</gene>
<organism evidence="3 4">
    <name type="scientific">Butyricicoccus pullicaecorum</name>
    <dbReference type="NCBI Taxonomy" id="501571"/>
    <lineage>
        <taxon>Bacteria</taxon>
        <taxon>Bacillati</taxon>
        <taxon>Bacillota</taxon>
        <taxon>Clostridia</taxon>
        <taxon>Eubacteriales</taxon>
        <taxon>Butyricicoccaceae</taxon>
        <taxon>Butyricicoccus</taxon>
    </lineage>
</organism>
<evidence type="ECO:0000256" key="1">
    <source>
        <dbReference type="SAM" id="MobiDB-lite"/>
    </source>
</evidence>
<keyword evidence="2" id="KW-0472">Membrane</keyword>
<feature type="region of interest" description="Disordered" evidence="1">
    <location>
        <begin position="22"/>
        <end position="79"/>
    </location>
</feature>
<dbReference type="RefSeq" id="WP_087371452.1">
    <property type="nucleotide sequence ID" value="NZ_NFKK01000004.1"/>
</dbReference>
<evidence type="ECO:0000256" key="2">
    <source>
        <dbReference type="SAM" id="Phobius"/>
    </source>
</evidence>
<evidence type="ECO:0000313" key="4">
    <source>
        <dbReference type="Proteomes" id="UP000195897"/>
    </source>
</evidence>
<feature type="transmembrane region" description="Helical" evidence="2">
    <location>
        <begin position="85"/>
        <end position="107"/>
    </location>
</feature>
<evidence type="ECO:0008006" key="5">
    <source>
        <dbReference type="Google" id="ProtNLM"/>
    </source>
</evidence>
<proteinExistence type="predicted"/>
<keyword evidence="2" id="KW-0812">Transmembrane</keyword>
<accession>A0A1Y4LBX9</accession>
<dbReference type="EMBL" id="NFKK01000004">
    <property type="protein sequence ID" value="OUP53360.1"/>
    <property type="molecule type" value="Genomic_DNA"/>
</dbReference>